<reference evidence="6" key="1">
    <citation type="submission" date="2021-01" db="EMBL/GenBank/DDBJ databases">
        <authorList>
            <person name="Corre E."/>
            <person name="Pelletier E."/>
            <person name="Niang G."/>
            <person name="Scheremetjew M."/>
            <person name="Finn R."/>
            <person name="Kale V."/>
            <person name="Holt S."/>
            <person name="Cochrane G."/>
            <person name="Meng A."/>
            <person name="Brown T."/>
            <person name="Cohen L."/>
        </authorList>
    </citation>
    <scope>NUCLEOTIDE SEQUENCE</scope>
    <source>
        <strain evidence="6">CCMP1661</strain>
    </source>
</reference>
<organism evidence="6">
    <name type="scientific">Fibrocapsa japonica</name>
    <dbReference type="NCBI Taxonomy" id="94617"/>
    <lineage>
        <taxon>Eukaryota</taxon>
        <taxon>Sar</taxon>
        <taxon>Stramenopiles</taxon>
        <taxon>Ochrophyta</taxon>
        <taxon>Raphidophyceae</taxon>
        <taxon>Chattonellales</taxon>
        <taxon>Chattonellaceae</taxon>
        <taxon>Fibrocapsa</taxon>
    </lineage>
</organism>
<comment type="subcellular location">
    <subcellularLocation>
        <location evidence="1 5">Membrane</location>
        <topology evidence="1 5">Multi-pass membrane protein</topology>
    </subcellularLocation>
</comment>
<keyword evidence="3 5" id="KW-1133">Transmembrane helix</keyword>
<dbReference type="GO" id="GO:0005794">
    <property type="term" value="C:Golgi apparatus"/>
    <property type="evidence" value="ECO:0007669"/>
    <property type="project" value="TreeGrafter"/>
</dbReference>
<protein>
    <recommendedName>
        <fullName evidence="5">PRA1 family protein</fullName>
    </recommendedName>
</protein>
<keyword evidence="4 5" id="KW-0472">Membrane</keyword>
<accession>A0A7S2UXU1</accession>
<dbReference type="Pfam" id="PF03208">
    <property type="entry name" value="PRA1"/>
    <property type="match status" value="1"/>
</dbReference>
<keyword evidence="2 5" id="KW-0812">Transmembrane</keyword>
<dbReference type="GO" id="GO:0016020">
    <property type="term" value="C:membrane"/>
    <property type="evidence" value="ECO:0007669"/>
    <property type="project" value="UniProtKB-SubCell"/>
</dbReference>
<evidence type="ECO:0000256" key="5">
    <source>
        <dbReference type="RuleBase" id="RU363107"/>
    </source>
</evidence>
<proteinExistence type="inferred from homology"/>
<feature type="transmembrane region" description="Helical" evidence="5">
    <location>
        <begin position="64"/>
        <end position="96"/>
    </location>
</feature>
<evidence type="ECO:0000256" key="3">
    <source>
        <dbReference type="ARBA" id="ARBA00022989"/>
    </source>
</evidence>
<evidence type="ECO:0000256" key="2">
    <source>
        <dbReference type="ARBA" id="ARBA00022692"/>
    </source>
</evidence>
<dbReference type="EMBL" id="HBHR01006340">
    <property type="protein sequence ID" value="CAD9860577.1"/>
    <property type="molecule type" value="Transcribed_RNA"/>
</dbReference>
<dbReference type="InterPro" id="IPR004895">
    <property type="entry name" value="Prenylated_rab_accept_PRA1"/>
</dbReference>
<evidence type="ECO:0000256" key="1">
    <source>
        <dbReference type="ARBA" id="ARBA00004141"/>
    </source>
</evidence>
<evidence type="ECO:0000313" key="6">
    <source>
        <dbReference type="EMBL" id="CAD9860577.1"/>
    </source>
</evidence>
<dbReference type="PANTHER" id="PTHR19317">
    <property type="entry name" value="PRENYLATED RAB ACCEPTOR 1-RELATED"/>
    <property type="match status" value="1"/>
</dbReference>
<comment type="similarity">
    <text evidence="5">Belongs to the PRA1 family.</text>
</comment>
<gene>
    <name evidence="6" type="ORF">FJAP1339_LOCUS3098</name>
</gene>
<sequence>MNDDLVSNTIEDVRQGLDQLKQFGLKSMQPWGEFFARFKPPKRWDQTSLEQRINTNYLHYRGNYLFVMVAVTLLHVVLAPVMALVLAVCVCGFILLAPPSGREVRVGQRLLSRNEGLVLASIGSLALLLWSGTLYRLLMVLSLGFAVCVAHMVLRPRTLGSKTNRFMEEAKVGFAQAQQQQQSQVRKRVY</sequence>
<dbReference type="PANTHER" id="PTHR19317:SF0">
    <property type="entry name" value="PRENYLATED RAB ACCEPTOR PROTEIN 1"/>
    <property type="match status" value="1"/>
</dbReference>
<evidence type="ECO:0000256" key="4">
    <source>
        <dbReference type="ARBA" id="ARBA00023136"/>
    </source>
</evidence>
<feature type="transmembrane region" description="Helical" evidence="5">
    <location>
        <begin position="137"/>
        <end position="154"/>
    </location>
</feature>
<name>A0A7S2UXU1_9STRA</name>
<dbReference type="AlphaFoldDB" id="A0A7S2UXU1"/>